<dbReference type="PROSITE" id="PS51061">
    <property type="entry name" value="R3H"/>
    <property type="match status" value="1"/>
</dbReference>
<accession>A0A645D132</accession>
<comment type="caution">
    <text evidence="4">The sequence shown here is derived from an EMBL/GenBank/DDBJ whole genome shotgun (WGS) entry which is preliminary data.</text>
</comment>
<evidence type="ECO:0000259" key="3">
    <source>
        <dbReference type="PROSITE" id="PS51061"/>
    </source>
</evidence>
<dbReference type="PANTHER" id="PTHR20953">
    <property type="entry name" value="KINASE-RELATED"/>
    <property type="match status" value="1"/>
</dbReference>
<feature type="domain" description="R3H" evidence="3">
    <location>
        <begin position="270"/>
        <end position="333"/>
    </location>
</feature>
<reference evidence="4" key="1">
    <citation type="submission" date="2019-08" db="EMBL/GenBank/DDBJ databases">
        <authorList>
            <person name="Kucharzyk K."/>
            <person name="Murdoch R.W."/>
            <person name="Higgins S."/>
            <person name="Loffler F."/>
        </authorList>
    </citation>
    <scope>NUCLEOTIDE SEQUENCE</scope>
</reference>
<organism evidence="4">
    <name type="scientific">bioreactor metagenome</name>
    <dbReference type="NCBI Taxonomy" id="1076179"/>
    <lineage>
        <taxon>unclassified sequences</taxon>
        <taxon>metagenomes</taxon>
        <taxon>ecological metagenomes</taxon>
    </lineage>
</organism>
<dbReference type="SUPFAM" id="SSF82708">
    <property type="entry name" value="R3H domain"/>
    <property type="match status" value="1"/>
</dbReference>
<proteinExistence type="predicted"/>
<dbReference type="InterPro" id="IPR001374">
    <property type="entry name" value="R3H_dom"/>
</dbReference>
<dbReference type="EMBL" id="VSSQ01031777">
    <property type="protein sequence ID" value="MPM82811.1"/>
    <property type="molecule type" value="Genomic_DNA"/>
</dbReference>
<dbReference type="Pfam" id="PF25516">
    <property type="entry name" value="PTPase"/>
    <property type="match status" value="1"/>
</dbReference>
<protein>
    <recommendedName>
        <fullName evidence="3">R3H domain-containing protein</fullName>
    </recommendedName>
</protein>
<evidence type="ECO:0000256" key="1">
    <source>
        <dbReference type="ARBA" id="ARBA00022741"/>
    </source>
</evidence>
<dbReference type="InterPro" id="IPR034081">
    <property type="entry name" value="R3H_AAA"/>
</dbReference>
<dbReference type="AlphaFoldDB" id="A0A645D132"/>
<evidence type="ECO:0000256" key="2">
    <source>
        <dbReference type="ARBA" id="ARBA00022840"/>
    </source>
</evidence>
<evidence type="ECO:0000313" key="4">
    <source>
        <dbReference type="EMBL" id="MPM82811.1"/>
    </source>
</evidence>
<sequence length="333" mass="37780">MQVPQVMRQHAVMIEAVENHMPEVVVIDEIGTEQEAAAARTIAERGVMLVATAHGITLQNLIQNPTLSDLVGGIQTVTLSDEEARRRGTQKSVLERKESPTFEVLIEIAGREKLLIHHDVAATVDLLLRGHEVVPEVRIKGEQGEWKVEQESEVAKNHQDLEVLDHGTAIEKAARFVNVLRVYPYAVNRNLMERAIKNHRLPIQVSRELNGSDVFVTLKSQIRKLPEKLLEAHQNGIPVLTVRANTFPQIETMLKDMVRRSPDVAGKNQGEGWLDPLEEAELAIEKVMETQKPVELQPQESYYRRLQHELAEQYRLRSRSVGDEPKRRVVIFV</sequence>
<dbReference type="InterPro" id="IPR036867">
    <property type="entry name" value="R3H_dom_sf"/>
</dbReference>
<dbReference type="GO" id="GO:0003676">
    <property type="term" value="F:nucleic acid binding"/>
    <property type="evidence" value="ECO:0007669"/>
    <property type="project" value="InterPro"/>
</dbReference>
<dbReference type="CDD" id="cd02645">
    <property type="entry name" value="R3H_AAA"/>
    <property type="match status" value="1"/>
</dbReference>
<name>A0A645D132_9ZZZZ</name>
<dbReference type="Gene3D" id="3.30.1370.50">
    <property type="entry name" value="R3H-like domain"/>
    <property type="match status" value="1"/>
</dbReference>
<dbReference type="Pfam" id="PF01424">
    <property type="entry name" value="R3H"/>
    <property type="match status" value="1"/>
</dbReference>
<dbReference type="SMART" id="SM00393">
    <property type="entry name" value="R3H"/>
    <property type="match status" value="1"/>
</dbReference>
<keyword evidence="1" id="KW-0547">Nucleotide-binding</keyword>
<dbReference type="InterPro" id="IPR045735">
    <property type="entry name" value="Spore_III_AA_AAA+_ATPase"/>
</dbReference>
<dbReference type="GO" id="GO:0005524">
    <property type="term" value="F:ATP binding"/>
    <property type="evidence" value="ECO:0007669"/>
    <property type="project" value="UniProtKB-KW"/>
</dbReference>
<dbReference type="Pfam" id="PF19568">
    <property type="entry name" value="Spore_III_AA"/>
    <property type="match status" value="1"/>
</dbReference>
<gene>
    <name evidence="4" type="ORF">SDC9_129873</name>
</gene>
<dbReference type="PANTHER" id="PTHR20953:SF3">
    <property type="entry name" value="P-LOOP CONTAINING NUCLEOSIDE TRIPHOSPHATE HYDROLASES SUPERFAMILY PROTEIN"/>
    <property type="match status" value="1"/>
</dbReference>
<dbReference type="InterPro" id="IPR058670">
    <property type="entry name" value="PTPase_dom"/>
</dbReference>
<keyword evidence="2" id="KW-0067">ATP-binding</keyword>